<dbReference type="InterPro" id="IPR005841">
    <property type="entry name" value="Alpha-D-phosphohexomutase_SF"/>
</dbReference>
<dbReference type="Pfam" id="PF02878">
    <property type="entry name" value="PGM_PMM_I"/>
    <property type="match status" value="1"/>
</dbReference>
<dbReference type="InterPro" id="IPR005845">
    <property type="entry name" value="A-D-PHexomutase_a/b/a-II"/>
</dbReference>
<evidence type="ECO:0000256" key="6">
    <source>
        <dbReference type="ARBA" id="ARBA00023235"/>
    </source>
</evidence>
<name>A0A6P2NFY0_BURL3</name>
<protein>
    <recommendedName>
        <fullName evidence="7">Phosphoglucomutase</fullName>
        <ecNumber evidence="7">5.4.2.2</ecNumber>
    </recommendedName>
</protein>
<dbReference type="GO" id="GO:0005975">
    <property type="term" value="P:carbohydrate metabolic process"/>
    <property type="evidence" value="ECO:0007669"/>
    <property type="project" value="UniProtKB-UniRule"/>
</dbReference>
<evidence type="ECO:0000259" key="12">
    <source>
        <dbReference type="Pfam" id="PF02880"/>
    </source>
</evidence>
<dbReference type="InterPro" id="IPR016055">
    <property type="entry name" value="A-D-PHexomutase_a/b/a-I/II/III"/>
</dbReference>
<dbReference type="Proteomes" id="UP000494218">
    <property type="component" value="Unassembled WGS sequence"/>
</dbReference>
<dbReference type="NCBIfam" id="TIGR01132">
    <property type="entry name" value="pgm"/>
    <property type="match status" value="1"/>
</dbReference>
<evidence type="ECO:0000256" key="7">
    <source>
        <dbReference type="NCBIfam" id="TIGR01132"/>
    </source>
</evidence>
<dbReference type="PANTHER" id="PTHR45745">
    <property type="entry name" value="PHOSPHOMANNOMUTASE 45A"/>
    <property type="match status" value="1"/>
</dbReference>
<dbReference type="InterPro" id="IPR005846">
    <property type="entry name" value="A-D-PHexomutase_a/b/a-III"/>
</dbReference>
<evidence type="ECO:0000256" key="2">
    <source>
        <dbReference type="ARBA" id="ARBA00010231"/>
    </source>
</evidence>
<proteinExistence type="inferred from homology"/>
<dbReference type="CDD" id="cd05801">
    <property type="entry name" value="PGM_like3"/>
    <property type="match status" value="1"/>
</dbReference>
<dbReference type="PROSITE" id="PS00710">
    <property type="entry name" value="PGM_PMM"/>
    <property type="match status" value="1"/>
</dbReference>
<dbReference type="Pfam" id="PF02879">
    <property type="entry name" value="PGM_PMM_II"/>
    <property type="match status" value="1"/>
</dbReference>
<dbReference type="SUPFAM" id="SSF55957">
    <property type="entry name" value="Phosphoglucomutase, C-terminal domain"/>
    <property type="match status" value="1"/>
</dbReference>
<evidence type="ECO:0000313" key="14">
    <source>
        <dbReference type="Proteomes" id="UP000494218"/>
    </source>
</evidence>
<dbReference type="InterPro" id="IPR005844">
    <property type="entry name" value="A-D-PHexomutase_a/b/a-I"/>
</dbReference>
<feature type="domain" description="Alpha-D-phosphohexomutase C-terminal" evidence="9">
    <location>
        <begin position="505"/>
        <end position="549"/>
    </location>
</feature>
<dbReference type="GO" id="GO:0008973">
    <property type="term" value="F:phosphopentomutase activity"/>
    <property type="evidence" value="ECO:0007669"/>
    <property type="project" value="TreeGrafter"/>
</dbReference>
<keyword evidence="6" id="KW-0413">Isomerase</keyword>
<keyword evidence="3" id="KW-0597">Phosphoprotein</keyword>
<dbReference type="Gene3D" id="3.40.120.10">
    <property type="entry name" value="Alpha-D-Glucose-1,6-Bisphosphate, subunit A, domain 3"/>
    <property type="match status" value="3"/>
</dbReference>
<dbReference type="GO" id="GO:0006166">
    <property type="term" value="P:purine ribonucleoside salvage"/>
    <property type="evidence" value="ECO:0007669"/>
    <property type="project" value="TreeGrafter"/>
</dbReference>
<dbReference type="AlphaFoldDB" id="A0A6P2NFY0"/>
<dbReference type="Pfam" id="PF02880">
    <property type="entry name" value="PGM_PMM_III"/>
    <property type="match status" value="1"/>
</dbReference>
<dbReference type="GO" id="GO:0004614">
    <property type="term" value="F:phosphoglucomutase activity"/>
    <property type="evidence" value="ECO:0007669"/>
    <property type="project" value="UniProtKB-UniRule"/>
</dbReference>
<evidence type="ECO:0000259" key="10">
    <source>
        <dbReference type="Pfam" id="PF02878"/>
    </source>
</evidence>
<evidence type="ECO:0000259" key="11">
    <source>
        <dbReference type="Pfam" id="PF02879"/>
    </source>
</evidence>
<evidence type="ECO:0000313" key="13">
    <source>
        <dbReference type="EMBL" id="VWB94666.1"/>
    </source>
</evidence>
<dbReference type="InterPro" id="IPR005843">
    <property type="entry name" value="A-D-PHexomutase_C"/>
</dbReference>
<dbReference type="SUPFAM" id="SSF53738">
    <property type="entry name" value="Phosphoglucomutase, first 3 domains"/>
    <property type="match status" value="3"/>
</dbReference>
<dbReference type="GO" id="GO:0000287">
    <property type="term" value="F:magnesium ion binding"/>
    <property type="evidence" value="ECO:0007669"/>
    <property type="project" value="InterPro"/>
</dbReference>
<reference evidence="13 14" key="1">
    <citation type="submission" date="2019-09" db="EMBL/GenBank/DDBJ databases">
        <authorList>
            <person name="Depoorter E."/>
        </authorList>
    </citation>
    <scope>NUCLEOTIDE SEQUENCE [LARGE SCALE GENOMIC DNA]</scope>
    <source>
        <strain evidence="13">LMG 23254</strain>
    </source>
</reference>
<evidence type="ECO:0000256" key="8">
    <source>
        <dbReference type="RuleBase" id="RU004326"/>
    </source>
</evidence>
<dbReference type="EC" id="5.4.2.2" evidence="7"/>
<evidence type="ECO:0000256" key="4">
    <source>
        <dbReference type="ARBA" id="ARBA00022723"/>
    </source>
</evidence>
<evidence type="ECO:0000256" key="1">
    <source>
        <dbReference type="ARBA" id="ARBA00001946"/>
    </source>
</evidence>
<evidence type="ECO:0000259" key="9">
    <source>
        <dbReference type="Pfam" id="PF00408"/>
    </source>
</evidence>
<dbReference type="Pfam" id="PF00408">
    <property type="entry name" value="PGM_PMM_IV"/>
    <property type="match status" value="1"/>
</dbReference>
<feature type="domain" description="Alpha-D-phosphohexomutase alpha/beta/alpha" evidence="11">
    <location>
        <begin position="225"/>
        <end position="329"/>
    </location>
</feature>
<organism evidence="13 14">
    <name type="scientific">Burkholderia lata (strain ATCC 17760 / DSM 23089 / LMG 22485 / NCIMB 9086 / R18194 / 383)</name>
    <dbReference type="NCBI Taxonomy" id="482957"/>
    <lineage>
        <taxon>Bacteria</taxon>
        <taxon>Pseudomonadati</taxon>
        <taxon>Pseudomonadota</taxon>
        <taxon>Betaproteobacteria</taxon>
        <taxon>Burkholderiales</taxon>
        <taxon>Burkholderiaceae</taxon>
        <taxon>Burkholderia</taxon>
        <taxon>Burkholderia cepacia complex</taxon>
    </lineage>
</organism>
<gene>
    <name evidence="13" type="ORF">BLA23254_04488</name>
</gene>
<dbReference type="PRINTS" id="PR00509">
    <property type="entry name" value="PGMPMM"/>
</dbReference>
<dbReference type="PANTHER" id="PTHR45745:SF1">
    <property type="entry name" value="PHOSPHOGLUCOMUTASE 2B-RELATED"/>
    <property type="match status" value="1"/>
</dbReference>
<comment type="cofactor">
    <cofactor evidence="1">
        <name>Mg(2+)</name>
        <dbReference type="ChEBI" id="CHEBI:18420"/>
    </cofactor>
</comment>
<sequence length="572" mass="61646">MNPTPFDPPGAPAAMPVSPLAGQLAPYALWIDVPRLVTAYYTDMPDPSIPAQRVTFGTSGHRGSALTRSFNEWHVLAIAQAVCRYRRSHGIDGPLFLGIDTHALSEPAQASVLEVLAANGVEVMLASPGEYTPTPAVSRAILKYNRGRSAGFADGIVVTPSHNPPDNGGIKYNPATGGPAEETVTRWIETAANDLLEAGLAGVRRVSLSKASDAATTHRYDFLATYVDDLASVIDMDILRGAPIRLGVDPLGGAGVHYWRAIAERYHLNLAIVSEEVDPTFRFMSVDWDGRIRMDPSSPYAMQTLIARKDRFDVAFACDTDHDRHGIVTRGDGLLPPNHYLAVLVDYLFAHRSRWPARAAVGKSVVCSGMIDRVARACDREVYEVPVGFKWFVGGILDGTLGFAGEESAGATCLQLDGQPWTTDKDGIVPALLSAEMTTRIGRDPAELYRGLAHQFGAPAERRVQAAATREQRALLARLTPHQFTHTELAGEAIVQILDRAPGNRATIGGIKVMTKHGWFVARPSGTEDLYRIYAESFNGEDHVARIVSDAQSMVDAVIEAGTCDAGGGSNA</sequence>
<dbReference type="InterPro" id="IPR005852">
    <property type="entry name" value="PGM_a-D-Glc-sp"/>
</dbReference>
<feature type="domain" description="Alpha-D-phosphohexomutase alpha/beta/alpha" evidence="10">
    <location>
        <begin position="54"/>
        <end position="194"/>
    </location>
</feature>
<keyword evidence="5 8" id="KW-0460">Magnesium</keyword>
<keyword evidence="4 8" id="KW-0479">Metal-binding</keyword>
<comment type="similarity">
    <text evidence="2 8">Belongs to the phosphohexose mutase family.</text>
</comment>
<feature type="domain" description="Alpha-D-phosphohexomutase alpha/beta/alpha" evidence="12">
    <location>
        <begin position="337"/>
        <end position="454"/>
    </location>
</feature>
<dbReference type="InterPro" id="IPR016066">
    <property type="entry name" value="A-D-PHexomutase_CS"/>
</dbReference>
<dbReference type="Gene3D" id="3.30.310.50">
    <property type="entry name" value="Alpha-D-phosphohexomutase, C-terminal domain"/>
    <property type="match status" value="1"/>
</dbReference>
<accession>A0A6P2NFY0</accession>
<evidence type="ECO:0000256" key="5">
    <source>
        <dbReference type="ARBA" id="ARBA00022842"/>
    </source>
</evidence>
<dbReference type="InterPro" id="IPR036900">
    <property type="entry name" value="A-D-PHexomutase_C_sf"/>
</dbReference>
<evidence type="ECO:0000256" key="3">
    <source>
        <dbReference type="ARBA" id="ARBA00022553"/>
    </source>
</evidence>
<dbReference type="EMBL" id="CABVPW010000023">
    <property type="protein sequence ID" value="VWB94666.1"/>
    <property type="molecule type" value="Genomic_DNA"/>
</dbReference>